<dbReference type="Proteomes" id="UP000075787">
    <property type="component" value="Unassembled WGS sequence"/>
</dbReference>
<keyword evidence="1" id="KW-0812">Transmembrane</keyword>
<comment type="caution">
    <text evidence="3">The sequence shown here is derived from an EMBL/GenBank/DDBJ whole genome shotgun (WGS) entry which is preliminary data.</text>
</comment>
<dbReference type="GeneID" id="97242664"/>
<dbReference type="AlphaFoldDB" id="A0A162JS31"/>
<evidence type="ECO:0000256" key="1">
    <source>
        <dbReference type="SAM" id="Phobius"/>
    </source>
</evidence>
<feature type="transmembrane region" description="Helical" evidence="1">
    <location>
        <begin position="654"/>
        <end position="673"/>
    </location>
</feature>
<reference evidence="3 4" key="1">
    <citation type="submission" date="2015-12" db="EMBL/GenBank/DDBJ databases">
        <title>Genome sequence of Tistrella mobilis MCCC 1A02139.</title>
        <authorList>
            <person name="Lu L."/>
            <person name="Lai Q."/>
            <person name="Shao Z."/>
            <person name="Qian P."/>
        </authorList>
    </citation>
    <scope>NUCLEOTIDE SEQUENCE [LARGE SCALE GENOMIC DNA]</scope>
    <source>
        <strain evidence="3 4">MCCC 1A02139</strain>
    </source>
</reference>
<keyword evidence="1" id="KW-1133">Transmembrane helix</keyword>
<dbReference type="InterPro" id="IPR000719">
    <property type="entry name" value="Prot_kinase_dom"/>
</dbReference>
<dbReference type="SUPFAM" id="SSF56112">
    <property type="entry name" value="Protein kinase-like (PK-like)"/>
    <property type="match status" value="1"/>
</dbReference>
<organism evidence="3 4">
    <name type="scientific">Tistrella mobilis</name>
    <dbReference type="NCBI Taxonomy" id="171437"/>
    <lineage>
        <taxon>Bacteria</taxon>
        <taxon>Pseudomonadati</taxon>
        <taxon>Pseudomonadota</taxon>
        <taxon>Alphaproteobacteria</taxon>
        <taxon>Geminicoccales</taxon>
        <taxon>Geminicoccaceae</taxon>
        <taxon>Tistrella</taxon>
    </lineage>
</organism>
<evidence type="ECO:0000313" key="3">
    <source>
        <dbReference type="EMBL" id="KYO49762.1"/>
    </source>
</evidence>
<evidence type="ECO:0000259" key="2">
    <source>
        <dbReference type="PROSITE" id="PS50011"/>
    </source>
</evidence>
<dbReference type="PROSITE" id="PS50011">
    <property type="entry name" value="PROTEIN_KINASE_DOM"/>
    <property type="match status" value="1"/>
</dbReference>
<feature type="domain" description="Protein kinase" evidence="2">
    <location>
        <begin position="1"/>
        <end position="276"/>
    </location>
</feature>
<dbReference type="RefSeq" id="WP_062769708.1">
    <property type="nucleotide sequence ID" value="NZ_CP121045.1"/>
</dbReference>
<dbReference type="Gene3D" id="1.10.510.10">
    <property type="entry name" value="Transferase(Phosphotransferase) domain 1"/>
    <property type="match status" value="1"/>
</dbReference>
<dbReference type="GO" id="GO:0004672">
    <property type="term" value="F:protein kinase activity"/>
    <property type="evidence" value="ECO:0007669"/>
    <property type="project" value="InterPro"/>
</dbReference>
<protein>
    <recommendedName>
        <fullName evidence="2">Protein kinase domain-containing protein</fullName>
    </recommendedName>
</protein>
<dbReference type="EMBL" id="LPZR01000217">
    <property type="protein sequence ID" value="KYO49762.1"/>
    <property type="molecule type" value="Genomic_DNA"/>
</dbReference>
<dbReference type="GO" id="GO:0005524">
    <property type="term" value="F:ATP binding"/>
    <property type="evidence" value="ECO:0007669"/>
    <property type="project" value="InterPro"/>
</dbReference>
<accession>A0A162JS31</accession>
<name>A0A162JS31_9PROT</name>
<proteinExistence type="predicted"/>
<dbReference type="InterPro" id="IPR011009">
    <property type="entry name" value="Kinase-like_dom_sf"/>
</dbReference>
<gene>
    <name evidence="3" type="ORF">AUP44_15975</name>
</gene>
<keyword evidence="1" id="KW-0472">Membrane</keyword>
<sequence length="675" mass="73879">MSEAGQTEHTIIGGRYRMIPGVRLEEFDRPHVEAFGAEDLREKDRPLIALVARRGRPVRDDWLRVVRRIDQPGLLRTVEGGVIDPGDGKGRRFAVILERPLGGRVIDWLKTDGQNRDDLELSRLLLRPLIAALKALHDARMAHRAIALDNLYFADLARTRIALGDCLCGPPGEGQPIAFESVERAAALPAGRGEGGPREDFFALGALFASALARRVPGLESADAAADLMRRRLERGSYVALTDRARFGTDVGGLLRGLLSDNAEERWGYEEVRAWLDGRRSIGAMHSTRPQAARSFIFKGIEHTNAMSLATALAENWRESLRIVIDEKLDGWVARAIGDERRGNMITQAIAAGRVDAGPGGDATLARVLGALDPEGPLRLRHVAVMKDGLGPLIAVAFLDDDRDTRQAMAEMLMEGLPMIGLSLVDPNDQTKRRLAQSEMADFMRLRGFVAESMMGFGLERVLYDLNPTLPCLSPLVADAYPQSVADLLMALDHRARGAGRGTAPVDRHIAAFIATKLSISYAGALRGVVVGGDGEASERLAQLNLLSLAQETQPQVRVPMLARWLVQRLGPVVQSYNGKTTREWMEKELERVAPLGSLSALRAIVDNPERREADNRGMANAQALHAQLSFGIRRLNETRAARRLEAQHFGRQVAAMLGYMILLGVLAALTLGDV</sequence>
<dbReference type="OrthoDB" id="7166208at2"/>
<evidence type="ECO:0000313" key="4">
    <source>
        <dbReference type="Proteomes" id="UP000075787"/>
    </source>
</evidence>